<keyword evidence="1" id="KW-0812">Transmembrane</keyword>
<protein>
    <recommendedName>
        <fullName evidence="4">DUF4064 domain-containing protein</fullName>
    </recommendedName>
</protein>
<sequence length="139" mass="15672">MMFPLGILPILAILFLFLSFWLTIQVIRQSKSNSHWISLILNGMFLIILLGIFVYGISVNDFTFFAPWIYWILIAAGILVGIVSFIKKDVPGQIMSSGLLLFMAFITLFSIGIILIVLSIIQTIIAIANWKRHGLRIAM</sequence>
<keyword evidence="1" id="KW-1133">Transmembrane helix</keyword>
<feature type="transmembrane region" description="Helical" evidence="1">
    <location>
        <begin position="6"/>
        <end position="24"/>
    </location>
</feature>
<organism evidence="2 3">
    <name type="scientific">Lentibacillus cibarius</name>
    <dbReference type="NCBI Taxonomy" id="2583219"/>
    <lineage>
        <taxon>Bacteria</taxon>
        <taxon>Bacillati</taxon>
        <taxon>Bacillota</taxon>
        <taxon>Bacilli</taxon>
        <taxon>Bacillales</taxon>
        <taxon>Bacillaceae</taxon>
        <taxon>Lentibacillus</taxon>
    </lineage>
</organism>
<comment type="caution">
    <text evidence="2">The sequence shown here is derived from an EMBL/GenBank/DDBJ whole genome shotgun (WGS) entry which is preliminary data.</text>
</comment>
<name>A0A5S3QLA1_9BACI</name>
<dbReference type="EMBL" id="VCIA01000001">
    <property type="protein sequence ID" value="TMN22645.1"/>
    <property type="molecule type" value="Genomic_DNA"/>
</dbReference>
<dbReference type="Proteomes" id="UP000306980">
    <property type="component" value="Unassembled WGS sequence"/>
</dbReference>
<dbReference type="AlphaFoldDB" id="A0A5S3QLA1"/>
<dbReference type="OrthoDB" id="10007199at2"/>
<feature type="transmembrane region" description="Helical" evidence="1">
    <location>
        <begin position="36"/>
        <end position="56"/>
    </location>
</feature>
<proteinExistence type="predicted"/>
<evidence type="ECO:0000256" key="1">
    <source>
        <dbReference type="SAM" id="Phobius"/>
    </source>
</evidence>
<evidence type="ECO:0000313" key="2">
    <source>
        <dbReference type="EMBL" id="TMN22645.1"/>
    </source>
</evidence>
<keyword evidence="1" id="KW-0472">Membrane</keyword>
<feature type="transmembrane region" description="Helical" evidence="1">
    <location>
        <begin position="68"/>
        <end position="86"/>
    </location>
</feature>
<evidence type="ECO:0000313" key="3">
    <source>
        <dbReference type="Proteomes" id="UP000306980"/>
    </source>
</evidence>
<accession>A0A5S3QLA1</accession>
<gene>
    <name evidence="2" type="ORF">FFL34_11470</name>
</gene>
<reference evidence="2 3" key="1">
    <citation type="submission" date="2019-05" db="EMBL/GenBank/DDBJ databases">
        <title>Genomic analysis of Lentibacillus sp. NKC220-2.</title>
        <authorList>
            <person name="Oh Y.J."/>
        </authorList>
    </citation>
    <scope>NUCLEOTIDE SEQUENCE [LARGE SCALE GENOMIC DNA]</scope>
    <source>
        <strain evidence="2 3">NKC220-2</strain>
    </source>
</reference>
<dbReference type="RefSeq" id="WP_138603548.1">
    <property type="nucleotide sequence ID" value="NZ_VCIA01000001.1"/>
</dbReference>
<feature type="transmembrane region" description="Helical" evidence="1">
    <location>
        <begin position="98"/>
        <end position="130"/>
    </location>
</feature>
<evidence type="ECO:0008006" key="4">
    <source>
        <dbReference type="Google" id="ProtNLM"/>
    </source>
</evidence>